<evidence type="ECO:0000256" key="1">
    <source>
        <dbReference type="ARBA" id="ARBA00022737"/>
    </source>
</evidence>
<dbReference type="GO" id="GO:0071007">
    <property type="term" value="C:U2-type catalytic step 2 spliceosome"/>
    <property type="evidence" value="ECO:0007669"/>
    <property type="project" value="TreeGrafter"/>
</dbReference>
<dbReference type="InterPro" id="IPR045075">
    <property type="entry name" value="Syf1-like"/>
</dbReference>
<gene>
    <name evidence="3" type="ORF">IMG5_201500</name>
</gene>
<evidence type="ECO:0000313" key="3">
    <source>
        <dbReference type="EMBL" id="EGR27125.1"/>
    </source>
</evidence>
<dbReference type="STRING" id="857967.G0R601"/>
<dbReference type="InterPro" id="IPR055430">
    <property type="entry name" value="HAT_Syf1_CNRKL1_C"/>
</dbReference>
<reference evidence="3 4" key="1">
    <citation type="submission" date="2011-07" db="EMBL/GenBank/DDBJ databases">
        <authorList>
            <person name="Coyne R."/>
            <person name="Brami D."/>
            <person name="Johnson J."/>
            <person name="Hostetler J."/>
            <person name="Hannick L."/>
            <person name="Clark T."/>
            <person name="Cassidy-Hanley D."/>
            <person name="Inman J."/>
        </authorList>
    </citation>
    <scope>NUCLEOTIDE SEQUENCE [LARGE SCALE GENOMIC DNA]</scope>
    <source>
        <strain evidence="3 4">G5</strain>
    </source>
</reference>
<proteinExistence type="predicted"/>
<accession>G0R601</accession>
<dbReference type="AlphaFoldDB" id="G0R601"/>
<dbReference type="Proteomes" id="UP000008983">
    <property type="component" value="Unassembled WGS sequence"/>
</dbReference>
<dbReference type="GO" id="GO:0071014">
    <property type="term" value="C:post-mRNA release spliceosomal complex"/>
    <property type="evidence" value="ECO:0007669"/>
    <property type="project" value="TreeGrafter"/>
</dbReference>
<organism evidence="3 4">
    <name type="scientific">Ichthyophthirius multifiliis</name>
    <name type="common">White spot disease agent</name>
    <name type="synonym">Ich</name>
    <dbReference type="NCBI Taxonomy" id="5932"/>
    <lineage>
        <taxon>Eukaryota</taxon>
        <taxon>Sar</taxon>
        <taxon>Alveolata</taxon>
        <taxon>Ciliophora</taxon>
        <taxon>Intramacronucleata</taxon>
        <taxon>Oligohymenophorea</taxon>
        <taxon>Hymenostomatida</taxon>
        <taxon>Ophryoglenina</taxon>
        <taxon>Ichthyophthirius</taxon>
    </lineage>
</organism>
<dbReference type="GeneID" id="14903178"/>
<dbReference type="eggNOG" id="KOG2047">
    <property type="taxonomic scope" value="Eukaryota"/>
</dbReference>
<dbReference type="SUPFAM" id="SSF48452">
    <property type="entry name" value="TPR-like"/>
    <property type="match status" value="2"/>
</dbReference>
<keyword evidence="4" id="KW-1185">Reference proteome</keyword>
<dbReference type="GO" id="GO:0000974">
    <property type="term" value="C:Prp19 complex"/>
    <property type="evidence" value="ECO:0007669"/>
    <property type="project" value="TreeGrafter"/>
</dbReference>
<evidence type="ECO:0000313" key="4">
    <source>
        <dbReference type="Proteomes" id="UP000008983"/>
    </source>
</evidence>
<keyword evidence="1" id="KW-0677">Repeat</keyword>
<sequence>MKIYEDFKEKYAFFLVQKEEFDEAAVIFWEILNDDGFANELTSVWKVWIESLLSEGFANDAMMVIKQCLFGNTNKRVIHNISLWELYIDLEKSFGTFDTLKLAYQKMLDLKIITPFVLLNYAQLLQNYRFYEDAFKVFEAGVQKAKIFYFMYADFEEKYGLLNHMFEIYDRMIVNVQQQDQIDAYNLYISKVAEHLGVTKTRPIFENAINNFEIEQNVVNIGLRFANLERKFGEIDRVRAIYIHVSQFADPRGDPLRLWGIWEDFERHHGNSDTYKEYLRIKRSVLHKFSILPPDVKRIKELVDAGEL</sequence>
<dbReference type="GO" id="GO:0000349">
    <property type="term" value="P:generation of catalytic spliceosome for first transesterification step"/>
    <property type="evidence" value="ECO:0007669"/>
    <property type="project" value="TreeGrafter"/>
</dbReference>
<dbReference type="InParanoid" id="G0R601"/>
<dbReference type="OrthoDB" id="10067343at2759"/>
<protein>
    <submittedName>
        <fullName evidence="3">Tpr repeat protein</fullName>
    </submittedName>
</protein>
<evidence type="ECO:0000259" key="2">
    <source>
        <dbReference type="Pfam" id="PF23231"/>
    </source>
</evidence>
<dbReference type="PANTHER" id="PTHR11246">
    <property type="entry name" value="PRE-MRNA SPLICING FACTOR"/>
    <property type="match status" value="1"/>
</dbReference>
<dbReference type="PANTHER" id="PTHR11246:SF5">
    <property type="entry name" value="PRE-MRNA-SPLICING FACTOR SYF1"/>
    <property type="match status" value="1"/>
</dbReference>
<dbReference type="RefSeq" id="XP_004024009.1">
    <property type="nucleotide sequence ID" value="XM_004023960.1"/>
</dbReference>
<dbReference type="EMBL" id="GL984387">
    <property type="protein sequence ID" value="EGR27125.1"/>
    <property type="molecule type" value="Genomic_DNA"/>
</dbReference>
<dbReference type="Pfam" id="PF23231">
    <property type="entry name" value="HAT_Syf1_CNRKL1_C"/>
    <property type="match status" value="1"/>
</dbReference>
<dbReference type="Gene3D" id="1.25.40.10">
    <property type="entry name" value="Tetratricopeptide repeat domain"/>
    <property type="match status" value="1"/>
</dbReference>
<name>G0R601_ICHMU</name>
<dbReference type="InterPro" id="IPR011990">
    <property type="entry name" value="TPR-like_helical_dom_sf"/>
</dbReference>
<feature type="domain" description="Pre-mRNA-splicing factor Syf1/CRNKL1-like C-terminal HAT-repeats" evidence="2">
    <location>
        <begin position="143"/>
        <end position="290"/>
    </location>
</feature>